<accession>A0A2U8DZW5</accession>
<dbReference type="Gene3D" id="2.60.120.260">
    <property type="entry name" value="Galactose-binding domain-like"/>
    <property type="match status" value="1"/>
</dbReference>
<dbReference type="InterPro" id="IPR041625">
    <property type="entry name" value="Beta-mannosidase_Ig"/>
</dbReference>
<dbReference type="AlphaFoldDB" id="A0A2U8DZW5"/>
<keyword evidence="7" id="KW-0964">Secreted</keyword>
<dbReference type="InterPro" id="IPR041447">
    <property type="entry name" value="Mannosidase_ig"/>
</dbReference>
<evidence type="ECO:0000256" key="2">
    <source>
        <dbReference type="ARBA" id="ARBA00004371"/>
    </source>
</evidence>
<dbReference type="OrthoDB" id="9801077at2"/>
<dbReference type="Pfam" id="PF00703">
    <property type="entry name" value="Glyco_hydro_2"/>
    <property type="match status" value="1"/>
</dbReference>
<comment type="catalytic activity">
    <reaction evidence="1">
        <text>Hydrolysis of terminal, non-reducing beta-D-mannose residues in beta-D-mannosides.</text>
        <dbReference type="EC" id="3.2.1.25"/>
    </reaction>
</comment>
<evidence type="ECO:0000256" key="4">
    <source>
        <dbReference type="ARBA" id="ARBA00004740"/>
    </source>
</evidence>
<comment type="similarity">
    <text evidence="13">Belongs to the glycosyl hydrolase 2 family. Beta-mannosidase B subfamily.</text>
</comment>
<evidence type="ECO:0000313" key="20">
    <source>
        <dbReference type="EMBL" id="AWI08130.1"/>
    </source>
</evidence>
<evidence type="ECO:0000256" key="9">
    <source>
        <dbReference type="ARBA" id="ARBA00022801"/>
    </source>
</evidence>
<evidence type="ECO:0000256" key="8">
    <source>
        <dbReference type="ARBA" id="ARBA00022729"/>
    </source>
</evidence>
<comment type="subcellular location">
    <subcellularLocation>
        <location evidence="2">Lysosome</location>
    </subcellularLocation>
    <subcellularLocation>
        <location evidence="3">Secreted</location>
    </subcellularLocation>
</comment>
<keyword evidence="21" id="KW-1185">Reference proteome</keyword>
<dbReference type="GO" id="GO:0005764">
    <property type="term" value="C:lysosome"/>
    <property type="evidence" value="ECO:0007669"/>
    <property type="project" value="UniProtKB-SubCell"/>
</dbReference>
<dbReference type="GO" id="GO:0006516">
    <property type="term" value="P:glycoprotein catabolic process"/>
    <property type="evidence" value="ECO:0007669"/>
    <property type="project" value="TreeGrafter"/>
</dbReference>
<feature type="domain" description="Beta-mannosidase-like galactose-binding" evidence="19">
    <location>
        <begin position="11"/>
        <end position="179"/>
    </location>
</feature>
<feature type="domain" description="Glycoside hydrolase family 2 immunoglobulin-like beta-sandwich" evidence="16">
    <location>
        <begin position="240"/>
        <end position="292"/>
    </location>
</feature>
<dbReference type="InterPro" id="IPR017853">
    <property type="entry name" value="GH"/>
</dbReference>
<evidence type="ECO:0000256" key="7">
    <source>
        <dbReference type="ARBA" id="ARBA00022525"/>
    </source>
</evidence>
<evidence type="ECO:0000256" key="11">
    <source>
        <dbReference type="ARBA" id="ARBA00023228"/>
    </source>
</evidence>
<evidence type="ECO:0000256" key="3">
    <source>
        <dbReference type="ARBA" id="ARBA00004613"/>
    </source>
</evidence>
<dbReference type="Gene3D" id="3.20.20.80">
    <property type="entry name" value="Glycosidases"/>
    <property type="match status" value="1"/>
</dbReference>
<dbReference type="InterPro" id="IPR006102">
    <property type="entry name" value="Ig-like_GH2"/>
</dbReference>
<sequence>MIKQSLTGSSWQFRECGQSPKWLPATVPGCVHKDLLNQKRIPDPFWGTNELQLQWIEERDWEYRLQFTATDALLREEVRELVAEGVDTVARVFLNGCEVGRTDNMFTGYRWDITPLLRKGRNELRVVFTSALKYIRANQSRFKAPVEFSDPVGGHTLLRKQPCQFGWDWGPRLVTCGVWLPIYIEAWSGNRIEHVRVSQTHYSKRDVSLVFKPQMRRAERGLVFKVSVGLDGREITMAETMSGSGTFEVPISDPQLWWPAGLGAQPLYDVTVTAHSSTGEPRGEWKRRIGLRTLALERKPDQWGESFRFVVNGRPVFMKGANWIPADSFVGGLDRERYARDVRAAAAANFNCLRVWGGGIYESEDFYDLCDELGLMVWQDFMFACTLPPGDAPFLKNVEAEARHQVRRLHHRACVALFCGNNEMAQINGALQKPKYRRPYEKLFHKLLPKVVREESGFDYWPTSQWRGDWKYGNSDEAGEQRGDTHYWAVWHGRNPVKDYEKWKFRFVAEYGMQSFSSPKVQATYCTPDDNNVFGPVVENHQKNRAGNQIILDYVSRRYRFPKNQDALIYLSQLNQAYSMQVAVEHHRRLTPRCMGTIYWQLNDCWPVASWSSIEYTGNWKTLHYYARRFFAPALVTAHVPGDEYTVNGNYRRTTVDKVHIHTVCDAVEKQGATIVWELHHIDGRVLDSGHKNAVLRYGESKRQHTLDMRKPMQTYGRDNLLIRLSLVIDGVSVSENTVFLAPPRFIPLQKANTRVQVKRGGADNRFALTFASDVFQHCFQFDLAGMDYSASDNCFDLYAKQSRTVEITLNKPAQATVAEITKALGFYSLVDSYK</sequence>
<dbReference type="EMBL" id="CP023004">
    <property type="protein sequence ID" value="AWI08130.1"/>
    <property type="molecule type" value="Genomic_DNA"/>
</dbReference>
<evidence type="ECO:0000256" key="1">
    <source>
        <dbReference type="ARBA" id="ARBA00000829"/>
    </source>
</evidence>
<comment type="pathway">
    <text evidence="4">Glycan metabolism; N-glycan degradation.</text>
</comment>
<evidence type="ECO:0000256" key="5">
    <source>
        <dbReference type="ARBA" id="ARBA00011738"/>
    </source>
</evidence>
<dbReference type="FunFam" id="3.20.20.80:FF:000050">
    <property type="entry name" value="Beta-mannosidase B"/>
    <property type="match status" value="1"/>
</dbReference>
<dbReference type="RefSeq" id="WP_108823936.1">
    <property type="nucleotide sequence ID" value="NZ_CP023004.1"/>
</dbReference>
<dbReference type="Pfam" id="PF17753">
    <property type="entry name" value="Ig_mannosidase"/>
    <property type="match status" value="1"/>
</dbReference>
<dbReference type="KEGG" id="elut:CKA38_01620"/>
<proteinExistence type="inferred from homology"/>
<keyword evidence="10" id="KW-0325">Glycoprotein</keyword>
<evidence type="ECO:0000259" key="18">
    <source>
        <dbReference type="Pfam" id="PF17786"/>
    </source>
</evidence>
<dbReference type="EC" id="3.2.1.25" evidence="6"/>
<dbReference type="Pfam" id="PF17786">
    <property type="entry name" value="Mannosidase_ig"/>
    <property type="match status" value="1"/>
</dbReference>
<dbReference type="SUPFAM" id="SSF49303">
    <property type="entry name" value="beta-Galactosidase/glucuronidase domain"/>
    <property type="match status" value="2"/>
</dbReference>
<dbReference type="InterPro" id="IPR013783">
    <property type="entry name" value="Ig-like_fold"/>
</dbReference>
<evidence type="ECO:0000256" key="12">
    <source>
        <dbReference type="ARBA" id="ARBA00023295"/>
    </source>
</evidence>
<dbReference type="Proteomes" id="UP000244896">
    <property type="component" value="Chromosome"/>
</dbReference>
<evidence type="ECO:0000259" key="17">
    <source>
        <dbReference type="Pfam" id="PF17753"/>
    </source>
</evidence>
<dbReference type="Pfam" id="PF22666">
    <property type="entry name" value="Glyco_hydro_2_N2"/>
    <property type="match status" value="1"/>
</dbReference>
<evidence type="ECO:0000259" key="16">
    <source>
        <dbReference type="Pfam" id="PF00703"/>
    </source>
</evidence>
<dbReference type="SUPFAM" id="SSF51445">
    <property type="entry name" value="(Trans)glycosidases"/>
    <property type="match status" value="1"/>
</dbReference>
<organism evidence="20 21">
    <name type="scientific">Ereboglobus luteus</name>
    <dbReference type="NCBI Taxonomy" id="1796921"/>
    <lineage>
        <taxon>Bacteria</taxon>
        <taxon>Pseudomonadati</taxon>
        <taxon>Verrucomicrobiota</taxon>
        <taxon>Opitutia</taxon>
        <taxon>Opitutales</taxon>
        <taxon>Opitutaceae</taxon>
        <taxon>Ereboglobus</taxon>
    </lineage>
</organism>
<evidence type="ECO:0000256" key="10">
    <source>
        <dbReference type="ARBA" id="ARBA00023180"/>
    </source>
</evidence>
<feature type="domain" description="Beta-mannosidase Ig-fold" evidence="17">
    <location>
        <begin position="750"/>
        <end position="832"/>
    </location>
</feature>
<gene>
    <name evidence="20" type="ORF">CKA38_01620</name>
</gene>
<dbReference type="PANTHER" id="PTHR43730:SF1">
    <property type="entry name" value="BETA-MANNOSIDASE"/>
    <property type="match status" value="1"/>
</dbReference>
<keyword evidence="9 20" id="KW-0378">Hydrolase</keyword>
<dbReference type="GO" id="GO:0005975">
    <property type="term" value="P:carbohydrate metabolic process"/>
    <property type="evidence" value="ECO:0007669"/>
    <property type="project" value="InterPro"/>
</dbReference>
<dbReference type="InterPro" id="IPR054593">
    <property type="entry name" value="Beta-mannosidase-like_N2"/>
</dbReference>
<dbReference type="GO" id="GO:0004567">
    <property type="term" value="F:beta-mannosidase activity"/>
    <property type="evidence" value="ECO:0007669"/>
    <property type="project" value="UniProtKB-EC"/>
</dbReference>
<feature type="domain" description="Mannosidase Ig/CBM-like" evidence="18">
    <location>
        <begin position="657"/>
        <end position="745"/>
    </location>
</feature>
<keyword evidence="8" id="KW-0732">Signal</keyword>
<evidence type="ECO:0000256" key="6">
    <source>
        <dbReference type="ARBA" id="ARBA00012754"/>
    </source>
</evidence>
<dbReference type="PANTHER" id="PTHR43730">
    <property type="entry name" value="BETA-MANNOSIDASE"/>
    <property type="match status" value="1"/>
</dbReference>
<reference evidence="20 21" key="1">
    <citation type="journal article" date="2018" name="Syst. Appl. Microbiol.">
        <title>Ereboglobus luteus gen. nov. sp. nov. from cockroach guts, and new insights into the oxygen relationship of the genera Opitutus and Didymococcus (Verrucomicrobia: Opitutaceae).</title>
        <authorList>
            <person name="Tegtmeier D."/>
            <person name="Belitz A."/>
            <person name="Radek R."/>
            <person name="Heimerl T."/>
            <person name="Brune A."/>
        </authorList>
    </citation>
    <scope>NUCLEOTIDE SEQUENCE [LARGE SCALE GENOMIC DNA]</scope>
    <source>
        <strain evidence="20 21">Ho45</strain>
    </source>
</reference>
<dbReference type="InterPro" id="IPR036156">
    <property type="entry name" value="Beta-gal/glucu_dom_sf"/>
</dbReference>
<dbReference type="InterPro" id="IPR050887">
    <property type="entry name" value="Beta-mannosidase_GH2"/>
</dbReference>
<name>A0A2U8DZW5_9BACT</name>
<protein>
    <recommendedName>
        <fullName evidence="14">Beta-mannosidase B</fullName>
        <ecNumber evidence="6">3.2.1.25</ecNumber>
    </recommendedName>
    <alternativeName>
        <fullName evidence="15">Mannanase B</fullName>
    </alternativeName>
</protein>
<evidence type="ECO:0000256" key="15">
    <source>
        <dbReference type="ARBA" id="ARBA00041614"/>
    </source>
</evidence>
<dbReference type="Gene3D" id="2.60.40.10">
    <property type="entry name" value="Immunoglobulins"/>
    <property type="match status" value="2"/>
</dbReference>
<evidence type="ECO:0000256" key="14">
    <source>
        <dbReference type="ARBA" id="ARBA00041069"/>
    </source>
</evidence>
<evidence type="ECO:0000313" key="21">
    <source>
        <dbReference type="Proteomes" id="UP000244896"/>
    </source>
</evidence>
<keyword evidence="11" id="KW-0458">Lysosome</keyword>
<keyword evidence="12" id="KW-0326">Glycosidase</keyword>
<dbReference type="FunFam" id="2.60.120.260:FF:000060">
    <property type="entry name" value="Probable beta-mannosidase"/>
    <property type="match status" value="1"/>
</dbReference>
<dbReference type="SUPFAM" id="SSF49785">
    <property type="entry name" value="Galactose-binding domain-like"/>
    <property type="match status" value="1"/>
</dbReference>
<dbReference type="GO" id="GO:0005576">
    <property type="term" value="C:extracellular region"/>
    <property type="evidence" value="ECO:0007669"/>
    <property type="project" value="UniProtKB-SubCell"/>
</dbReference>
<evidence type="ECO:0000256" key="13">
    <source>
        <dbReference type="ARBA" id="ARBA00038429"/>
    </source>
</evidence>
<evidence type="ECO:0000259" key="19">
    <source>
        <dbReference type="Pfam" id="PF22666"/>
    </source>
</evidence>
<dbReference type="InterPro" id="IPR008979">
    <property type="entry name" value="Galactose-bd-like_sf"/>
</dbReference>
<comment type="subunit">
    <text evidence="5">Homodimer.</text>
</comment>